<name>A0AAE0XR50_9GAST</name>
<dbReference type="PANTHER" id="PTHR12191:SF37">
    <property type="entry name" value="ZINC TRANSPORTER FOI"/>
    <property type="match status" value="1"/>
</dbReference>
<sequence length="498" mass="53695">MSERGRLGSLSSWRPLVPVPCLFQLVFFVLLLLSPCAGQTTDVKIAQDGVKAANALIERFLDRASSGSDPGLTQLQFRSLLGNATDHSVEYMSQILGPCDAAADDTLNCTFDPQTCPNTESIFKVFSGDDAKLHRTGLFGALPVAINTLTDPTCKEKVKDVDKHKSGKHRPTITQSWLYGLGFCSLVAVFISNIGAFLGPCMESRIFRRLLQFLVSMGAGSLATTGLLVLIPEAFDLMSVEEELGDAYVWKATLAILSIFTFFSSERLLKTFLISRKKKKQANAPAGDDENMFTMTEGRYNKHADGSGDAPAATSHNGRGHGHSHIISGQSEEDRLTLAWMVMGGDILHNFVDGLSIGAAFTDDLSVGISVSLAIVCEELPHELADIAILLHSGINIKKAILINFLSACSIYVGLIIGILIGSNIHAANLWIFAMAGGLFLYIPLVDMLPDMRAHLDLLLADKSPEALTVAVLHFIGLLVGTGIIVFIVNIGGYIDVE</sequence>
<dbReference type="GO" id="GO:0005385">
    <property type="term" value="F:zinc ion transmembrane transporter activity"/>
    <property type="evidence" value="ECO:0007669"/>
    <property type="project" value="TreeGrafter"/>
</dbReference>
<keyword evidence="10" id="KW-1185">Reference proteome</keyword>
<evidence type="ECO:0000256" key="6">
    <source>
        <dbReference type="SAM" id="MobiDB-lite"/>
    </source>
</evidence>
<dbReference type="Pfam" id="PF02535">
    <property type="entry name" value="Zip"/>
    <property type="match status" value="1"/>
</dbReference>
<evidence type="ECO:0000256" key="3">
    <source>
        <dbReference type="ARBA" id="ARBA00022692"/>
    </source>
</evidence>
<feature type="transmembrane region" description="Helical" evidence="7">
    <location>
        <begin position="467"/>
        <end position="495"/>
    </location>
</feature>
<reference evidence="9" key="1">
    <citation type="journal article" date="2023" name="G3 (Bethesda)">
        <title>A reference genome for the long-term kleptoplast-retaining sea slug Elysia crispata morphotype clarki.</title>
        <authorList>
            <person name="Eastman K.E."/>
            <person name="Pendleton A.L."/>
            <person name="Shaikh M.A."/>
            <person name="Suttiyut T."/>
            <person name="Ogas R."/>
            <person name="Tomko P."/>
            <person name="Gavelis G."/>
            <person name="Widhalm J.R."/>
            <person name="Wisecaver J.H."/>
        </authorList>
    </citation>
    <scope>NUCLEOTIDE SEQUENCE</scope>
    <source>
        <strain evidence="9">ECLA1</strain>
    </source>
</reference>
<keyword evidence="5 7" id="KW-0472">Membrane</keyword>
<dbReference type="GO" id="GO:0140410">
    <property type="term" value="F:monoatomic cation:bicarbonate symporter activity"/>
    <property type="evidence" value="ECO:0007669"/>
    <property type="project" value="TreeGrafter"/>
</dbReference>
<organism evidence="9 10">
    <name type="scientific">Elysia crispata</name>
    <name type="common">lettuce slug</name>
    <dbReference type="NCBI Taxonomy" id="231223"/>
    <lineage>
        <taxon>Eukaryota</taxon>
        <taxon>Metazoa</taxon>
        <taxon>Spiralia</taxon>
        <taxon>Lophotrochozoa</taxon>
        <taxon>Mollusca</taxon>
        <taxon>Gastropoda</taxon>
        <taxon>Heterobranchia</taxon>
        <taxon>Euthyneura</taxon>
        <taxon>Panpulmonata</taxon>
        <taxon>Sacoglossa</taxon>
        <taxon>Placobranchoidea</taxon>
        <taxon>Plakobranchidae</taxon>
        <taxon>Elysia</taxon>
    </lineage>
</organism>
<dbReference type="GO" id="GO:0071578">
    <property type="term" value="P:zinc ion import across plasma membrane"/>
    <property type="evidence" value="ECO:0007669"/>
    <property type="project" value="TreeGrafter"/>
</dbReference>
<feature type="chain" id="PRO_5042017827" evidence="8">
    <location>
        <begin position="39"/>
        <end position="498"/>
    </location>
</feature>
<keyword evidence="4 7" id="KW-1133">Transmembrane helix</keyword>
<dbReference type="GO" id="GO:0030003">
    <property type="term" value="P:intracellular monoatomic cation homeostasis"/>
    <property type="evidence" value="ECO:0007669"/>
    <property type="project" value="TreeGrafter"/>
</dbReference>
<proteinExistence type="inferred from homology"/>
<dbReference type="EMBL" id="JAWDGP010007772">
    <property type="protein sequence ID" value="KAK3705301.1"/>
    <property type="molecule type" value="Genomic_DNA"/>
</dbReference>
<keyword evidence="3 7" id="KW-0812">Transmembrane</keyword>
<feature type="signal peptide" evidence="8">
    <location>
        <begin position="1"/>
        <end position="38"/>
    </location>
</feature>
<protein>
    <submittedName>
        <fullName evidence="9">Uncharacterized protein</fullName>
    </submittedName>
</protein>
<evidence type="ECO:0000256" key="1">
    <source>
        <dbReference type="ARBA" id="ARBA00004141"/>
    </source>
</evidence>
<evidence type="ECO:0000313" key="10">
    <source>
        <dbReference type="Proteomes" id="UP001283361"/>
    </source>
</evidence>
<dbReference type="InterPro" id="IPR050799">
    <property type="entry name" value="ZIP_Transporter"/>
</dbReference>
<dbReference type="Proteomes" id="UP001283361">
    <property type="component" value="Unassembled WGS sequence"/>
</dbReference>
<feature type="region of interest" description="Disordered" evidence="6">
    <location>
        <begin position="304"/>
        <end position="329"/>
    </location>
</feature>
<feature type="transmembrane region" description="Helical" evidence="7">
    <location>
        <begin position="401"/>
        <end position="422"/>
    </location>
</feature>
<comment type="subcellular location">
    <subcellularLocation>
        <location evidence="1">Membrane</location>
        <topology evidence="1">Multi-pass membrane protein</topology>
    </subcellularLocation>
</comment>
<feature type="transmembrane region" description="Helical" evidence="7">
    <location>
        <begin position="210"/>
        <end position="235"/>
    </location>
</feature>
<dbReference type="PANTHER" id="PTHR12191">
    <property type="entry name" value="SOLUTE CARRIER FAMILY 39"/>
    <property type="match status" value="1"/>
</dbReference>
<feature type="transmembrane region" description="Helical" evidence="7">
    <location>
        <begin position="247"/>
        <end position="269"/>
    </location>
</feature>
<feature type="transmembrane region" description="Helical" evidence="7">
    <location>
        <begin position="428"/>
        <end position="446"/>
    </location>
</feature>
<dbReference type="InterPro" id="IPR003689">
    <property type="entry name" value="ZIP"/>
</dbReference>
<evidence type="ECO:0000256" key="7">
    <source>
        <dbReference type="SAM" id="Phobius"/>
    </source>
</evidence>
<keyword evidence="8" id="KW-0732">Signal</keyword>
<evidence type="ECO:0000313" key="9">
    <source>
        <dbReference type="EMBL" id="KAK3705301.1"/>
    </source>
</evidence>
<feature type="transmembrane region" description="Helical" evidence="7">
    <location>
        <begin position="177"/>
        <end position="198"/>
    </location>
</feature>
<evidence type="ECO:0000256" key="5">
    <source>
        <dbReference type="ARBA" id="ARBA00023136"/>
    </source>
</evidence>
<evidence type="ECO:0000256" key="2">
    <source>
        <dbReference type="ARBA" id="ARBA00006939"/>
    </source>
</evidence>
<comment type="similarity">
    <text evidence="2">Belongs to the ZIP transporter (TC 2.A.5) family.</text>
</comment>
<accession>A0AAE0XR50</accession>
<dbReference type="GO" id="GO:0005886">
    <property type="term" value="C:plasma membrane"/>
    <property type="evidence" value="ECO:0007669"/>
    <property type="project" value="TreeGrafter"/>
</dbReference>
<gene>
    <name evidence="9" type="ORF">RRG08_033267</name>
</gene>
<comment type="caution">
    <text evidence="9">The sequence shown here is derived from an EMBL/GenBank/DDBJ whole genome shotgun (WGS) entry which is preliminary data.</text>
</comment>
<evidence type="ECO:0000256" key="4">
    <source>
        <dbReference type="ARBA" id="ARBA00022989"/>
    </source>
</evidence>
<evidence type="ECO:0000256" key="8">
    <source>
        <dbReference type="SAM" id="SignalP"/>
    </source>
</evidence>
<dbReference type="AlphaFoldDB" id="A0AAE0XR50"/>